<keyword evidence="6" id="KW-0472">Membrane</keyword>
<keyword evidence="3 7" id="KW-0732">Signal</keyword>
<keyword evidence="10" id="KW-1185">Reference proteome</keyword>
<dbReference type="Proteomes" id="UP001179280">
    <property type="component" value="Unassembled WGS sequence"/>
</dbReference>
<dbReference type="Pfam" id="PF04234">
    <property type="entry name" value="CopC"/>
    <property type="match status" value="1"/>
</dbReference>
<dbReference type="InterPro" id="IPR014756">
    <property type="entry name" value="Ig_E-set"/>
</dbReference>
<keyword evidence="6" id="KW-0812">Transmembrane</keyword>
<evidence type="ECO:0000313" key="10">
    <source>
        <dbReference type="Proteomes" id="UP001179280"/>
    </source>
</evidence>
<proteinExistence type="predicted"/>
<dbReference type="InterPro" id="IPR007348">
    <property type="entry name" value="CopC_dom"/>
</dbReference>
<evidence type="ECO:0000256" key="4">
    <source>
        <dbReference type="ARBA" id="ARBA00023008"/>
    </source>
</evidence>
<sequence length="188" mass="20406">MRKKISLLMILSIALLVPQQVFAHSHYEASTPGENEVVNEPVNEVTVTFDGGIAAGDMTITNEETNEEASISSIEVEATSILAILEDELENGSYLVEWENIGDDTHVIEGSFTFEVNAPEEVTPEDEQAAEEDAANNAENEMTEDEQGDTASETEETESGSAVLWISLGLVALFIIGLIAFAVSRRKK</sequence>
<feature type="compositionally biased region" description="Acidic residues" evidence="5">
    <location>
        <begin position="141"/>
        <end position="158"/>
    </location>
</feature>
<comment type="caution">
    <text evidence="9">The sequence shown here is derived from an EMBL/GenBank/DDBJ whole genome shotgun (WGS) entry which is preliminary data.</text>
</comment>
<protein>
    <submittedName>
        <fullName evidence="9">Methionine-rich copper-binding protein CopC</fullName>
    </submittedName>
</protein>
<keyword evidence="4" id="KW-0186">Copper</keyword>
<reference evidence="9" key="1">
    <citation type="submission" date="2021-01" db="EMBL/GenBank/DDBJ databases">
        <title>Genomic Encyclopedia of Type Strains, Phase IV (KMG-IV): sequencing the most valuable type-strain genomes for metagenomic binning, comparative biology and taxonomic classification.</title>
        <authorList>
            <person name="Goeker M."/>
        </authorList>
    </citation>
    <scope>NUCLEOTIDE SEQUENCE</scope>
    <source>
        <strain evidence="9">DSM 21943</strain>
    </source>
</reference>
<feature type="transmembrane region" description="Helical" evidence="6">
    <location>
        <begin position="162"/>
        <end position="183"/>
    </location>
</feature>
<feature type="chain" id="PRO_5045205219" evidence="7">
    <location>
        <begin position="24"/>
        <end position="188"/>
    </location>
</feature>
<feature type="domain" description="CopC" evidence="8">
    <location>
        <begin position="24"/>
        <end position="116"/>
    </location>
</feature>
<evidence type="ECO:0000259" key="8">
    <source>
        <dbReference type="Pfam" id="PF04234"/>
    </source>
</evidence>
<dbReference type="InterPro" id="IPR032694">
    <property type="entry name" value="CopC/D"/>
</dbReference>
<comment type="subcellular location">
    <subcellularLocation>
        <location evidence="1">Cell envelope</location>
    </subcellularLocation>
</comment>
<evidence type="ECO:0000313" key="9">
    <source>
        <dbReference type="EMBL" id="MBM7837480.1"/>
    </source>
</evidence>
<dbReference type="InterPro" id="IPR014755">
    <property type="entry name" value="Cu-Rt/internalin_Ig-like"/>
</dbReference>
<dbReference type="RefSeq" id="WP_204464468.1">
    <property type="nucleotide sequence ID" value="NZ_JAFBCV010000002.1"/>
</dbReference>
<gene>
    <name evidence="9" type="ORF">JOC54_000711</name>
</gene>
<keyword evidence="6" id="KW-1133">Transmembrane helix</keyword>
<dbReference type="Gene3D" id="2.60.40.1220">
    <property type="match status" value="1"/>
</dbReference>
<evidence type="ECO:0000256" key="2">
    <source>
        <dbReference type="ARBA" id="ARBA00022723"/>
    </source>
</evidence>
<keyword evidence="2" id="KW-0479">Metal-binding</keyword>
<evidence type="ECO:0000256" key="5">
    <source>
        <dbReference type="SAM" id="MobiDB-lite"/>
    </source>
</evidence>
<evidence type="ECO:0000256" key="1">
    <source>
        <dbReference type="ARBA" id="ARBA00004196"/>
    </source>
</evidence>
<dbReference type="PANTHER" id="PTHR34820:SF4">
    <property type="entry name" value="INNER MEMBRANE PROTEIN YEBZ"/>
    <property type="match status" value="1"/>
</dbReference>
<evidence type="ECO:0000256" key="7">
    <source>
        <dbReference type="SAM" id="SignalP"/>
    </source>
</evidence>
<accession>A0ABS2SRM3</accession>
<evidence type="ECO:0000256" key="3">
    <source>
        <dbReference type="ARBA" id="ARBA00022729"/>
    </source>
</evidence>
<feature type="compositionally biased region" description="Acidic residues" evidence="5">
    <location>
        <begin position="122"/>
        <end position="134"/>
    </location>
</feature>
<dbReference type="EMBL" id="JAFBCV010000002">
    <property type="protein sequence ID" value="MBM7837480.1"/>
    <property type="molecule type" value="Genomic_DNA"/>
</dbReference>
<dbReference type="SUPFAM" id="SSF81296">
    <property type="entry name" value="E set domains"/>
    <property type="match status" value="1"/>
</dbReference>
<evidence type="ECO:0000256" key="6">
    <source>
        <dbReference type="SAM" id="Phobius"/>
    </source>
</evidence>
<feature type="region of interest" description="Disordered" evidence="5">
    <location>
        <begin position="120"/>
        <end position="158"/>
    </location>
</feature>
<organism evidence="9 10">
    <name type="scientific">Shouchella xiaoxiensis</name>
    <dbReference type="NCBI Taxonomy" id="766895"/>
    <lineage>
        <taxon>Bacteria</taxon>
        <taxon>Bacillati</taxon>
        <taxon>Bacillota</taxon>
        <taxon>Bacilli</taxon>
        <taxon>Bacillales</taxon>
        <taxon>Bacillaceae</taxon>
        <taxon>Shouchella</taxon>
    </lineage>
</organism>
<dbReference type="PANTHER" id="PTHR34820">
    <property type="entry name" value="INNER MEMBRANE PROTEIN YEBZ"/>
    <property type="match status" value="1"/>
</dbReference>
<name>A0ABS2SRM3_9BACI</name>
<feature type="signal peptide" evidence="7">
    <location>
        <begin position="1"/>
        <end position="23"/>
    </location>
</feature>